<dbReference type="Proteomes" id="UP000838412">
    <property type="component" value="Chromosome 1"/>
</dbReference>
<keyword evidence="8" id="KW-1185">Reference proteome</keyword>
<dbReference type="Pfam" id="PF00059">
    <property type="entry name" value="Lectin_C"/>
    <property type="match status" value="1"/>
</dbReference>
<feature type="signal peptide" evidence="4">
    <location>
        <begin position="1"/>
        <end position="28"/>
    </location>
</feature>
<feature type="transmembrane region" description="Helical" evidence="3">
    <location>
        <begin position="626"/>
        <end position="650"/>
    </location>
</feature>
<evidence type="ECO:0000259" key="6">
    <source>
        <dbReference type="PROSITE" id="PS50835"/>
    </source>
</evidence>
<dbReference type="InterPro" id="IPR013783">
    <property type="entry name" value="Ig-like_fold"/>
</dbReference>
<feature type="domain" description="Ig-like" evidence="6">
    <location>
        <begin position="27"/>
        <end position="135"/>
    </location>
</feature>
<evidence type="ECO:0000256" key="4">
    <source>
        <dbReference type="SAM" id="SignalP"/>
    </source>
</evidence>
<dbReference type="InterPro" id="IPR003598">
    <property type="entry name" value="Ig_sub2"/>
</dbReference>
<dbReference type="SMART" id="SM00409">
    <property type="entry name" value="IG"/>
    <property type="match status" value="3"/>
</dbReference>
<dbReference type="CDD" id="cd00037">
    <property type="entry name" value="CLECT"/>
    <property type="match status" value="1"/>
</dbReference>
<dbReference type="Pfam" id="PF13895">
    <property type="entry name" value="Ig_2"/>
    <property type="match status" value="1"/>
</dbReference>
<dbReference type="PROSITE" id="PS50835">
    <property type="entry name" value="IG_LIKE"/>
    <property type="match status" value="3"/>
</dbReference>
<dbReference type="PANTHER" id="PTHR22801:SF63">
    <property type="entry name" value="C-TYPE LECTIN DOMAIN-CONTAINING PROTEIN"/>
    <property type="match status" value="1"/>
</dbReference>
<dbReference type="AlphaFoldDB" id="A0A8J9VYV8"/>
<feature type="domain" description="Ig-like" evidence="6">
    <location>
        <begin position="240"/>
        <end position="318"/>
    </location>
</feature>
<dbReference type="InterPro" id="IPR036179">
    <property type="entry name" value="Ig-like_dom_sf"/>
</dbReference>
<organism evidence="7 8">
    <name type="scientific">Branchiostoma lanceolatum</name>
    <name type="common">Common lancelet</name>
    <name type="synonym">Amphioxus lanceolatum</name>
    <dbReference type="NCBI Taxonomy" id="7740"/>
    <lineage>
        <taxon>Eukaryota</taxon>
        <taxon>Metazoa</taxon>
        <taxon>Chordata</taxon>
        <taxon>Cephalochordata</taxon>
        <taxon>Leptocardii</taxon>
        <taxon>Amphioxiformes</taxon>
        <taxon>Branchiostomatidae</taxon>
        <taxon>Branchiostoma</taxon>
    </lineage>
</organism>
<dbReference type="InterPro" id="IPR007110">
    <property type="entry name" value="Ig-like_dom"/>
</dbReference>
<dbReference type="PROSITE" id="PS00615">
    <property type="entry name" value="C_TYPE_LECTIN_1"/>
    <property type="match status" value="1"/>
</dbReference>
<dbReference type="PANTHER" id="PTHR22801">
    <property type="entry name" value="LITHOSTATHINE"/>
    <property type="match status" value="1"/>
</dbReference>
<dbReference type="SMART" id="SM00034">
    <property type="entry name" value="CLECT"/>
    <property type="match status" value="1"/>
</dbReference>
<evidence type="ECO:0000256" key="1">
    <source>
        <dbReference type="ARBA" id="ARBA00023157"/>
    </source>
</evidence>
<dbReference type="PROSITE" id="PS50041">
    <property type="entry name" value="C_TYPE_LECTIN_2"/>
    <property type="match status" value="1"/>
</dbReference>
<dbReference type="SMART" id="SM00406">
    <property type="entry name" value="IGv"/>
    <property type="match status" value="1"/>
</dbReference>
<sequence length="681" mass="74896">MWKACLSPPVARGILAVLFALFVSGSDSLTVTVDSESPTTLISGEDGYLVCTFTPASPTFILTWRRETYTVYTKLQVMGSVLTSIAYGSLRGRAEIVDDVTLKIKGVEKSDAATYECEVSDMSGSDSGESSAFVEVFVVDNPSPPECSVSADNLVEGTNASLSCSSTSGRESSLQWYQQLSNGSFLEVGNKTADWSKLTYDLNVTKQDGGAVYVCLEEHPEPIKSRNCSVTLDISYVDTPVINATSPLAIQEGNPLVMECDVDSRPVADVMWVLPSGESRQGAHLELPAAERRHEGVYSCVANITAGGVQLITGATVEVTVIDETTAMGVNVTGTPATSKPNGHADTCIGHDYWFRNTVTDQPYGAWHTLINSDNGQHQYKLEHIKATAYHDFYLRPIATNVTHECPSLTLQGDKCLKDYVLHDGSCFKAFSKAVTYSEAEATCAAEGGIVAPTKTEEHQRLIRKLVYSVKPLANFWIGLDDRREEGVWRWSDGTVLRAEDFQTWVPGEPNNYQGTQHCGRYWASMEQWDDVVCYVRYLFVCQIGQPSANTQSYTPANVVQTSAVRITRSPNKGTTRPTPLQNDEEEREAEKEDITMANSSYVHNKTTLQLNQVGRPSVKESLPGWKVSLIIIFTIVGLAILALLVAFFLRSKFFRFKRSIMPVAEPQSTQEYGSKTKLDP</sequence>
<feature type="domain" description="Ig-like" evidence="6">
    <location>
        <begin position="145"/>
        <end position="231"/>
    </location>
</feature>
<feature type="region of interest" description="Disordered" evidence="2">
    <location>
        <begin position="569"/>
        <end position="597"/>
    </location>
</feature>
<keyword evidence="4" id="KW-0732">Signal</keyword>
<evidence type="ECO:0000313" key="7">
    <source>
        <dbReference type="EMBL" id="CAH1231054.1"/>
    </source>
</evidence>
<evidence type="ECO:0000259" key="5">
    <source>
        <dbReference type="PROSITE" id="PS50041"/>
    </source>
</evidence>
<dbReference type="Gene3D" id="2.60.40.10">
    <property type="entry name" value="Immunoglobulins"/>
    <property type="match status" value="3"/>
</dbReference>
<feature type="domain" description="C-type lectin" evidence="5">
    <location>
        <begin position="423"/>
        <end position="543"/>
    </location>
</feature>
<dbReference type="Gene3D" id="3.10.100.10">
    <property type="entry name" value="Mannose-Binding Protein A, subunit A"/>
    <property type="match status" value="1"/>
</dbReference>
<keyword evidence="3" id="KW-0472">Membrane</keyword>
<dbReference type="InterPro" id="IPR016187">
    <property type="entry name" value="CTDL_fold"/>
</dbReference>
<dbReference type="InterPro" id="IPR013106">
    <property type="entry name" value="Ig_V-set"/>
</dbReference>
<name>A0A8J9VYV8_BRALA</name>
<proteinExistence type="predicted"/>
<dbReference type="SUPFAM" id="SSF56436">
    <property type="entry name" value="C-type lectin-like"/>
    <property type="match status" value="1"/>
</dbReference>
<dbReference type="EMBL" id="OV696686">
    <property type="protein sequence ID" value="CAH1231054.1"/>
    <property type="molecule type" value="Genomic_DNA"/>
</dbReference>
<keyword evidence="3" id="KW-0812">Transmembrane</keyword>
<evidence type="ECO:0000256" key="2">
    <source>
        <dbReference type="SAM" id="MobiDB-lite"/>
    </source>
</evidence>
<accession>A0A8J9VYV8</accession>
<keyword evidence="3" id="KW-1133">Transmembrane helix</keyword>
<reference evidence="7" key="1">
    <citation type="submission" date="2022-01" db="EMBL/GenBank/DDBJ databases">
        <authorList>
            <person name="Braso-Vives M."/>
        </authorList>
    </citation>
    <scope>NUCLEOTIDE SEQUENCE</scope>
</reference>
<feature type="compositionally biased region" description="Polar residues" evidence="2">
    <location>
        <begin position="569"/>
        <end position="582"/>
    </location>
</feature>
<evidence type="ECO:0000313" key="8">
    <source>
        <dbReference type="Proteomes" id="UP000838412"/>
    </source>
</evidence>
<dbReference type="SUPFAM" id="SSF48726">
    <property type="entry name" value="Immunoglobulin"/>
    <property type="match status" value="3"/>
</dbReference>
<dbReference type="Pfam" id="PF07686">
    <property type="entry name" value="V-set"/>
    <property type="match status" value="1"/>
</dbReference>
<dbReference type="SMART" id="SM00408">
    <property type="entry name" value="IGc2"/>
    <property type="match status" value="2"/>
</dbReference>
<dbReference type="InterPro" id="IPR018378">
    <property type="entry name" value="C-type_lectin_CS"/>
</dbReference>
<protein>
    <submittedName>
        <fullName evidence="7">BCAN protein</fullName>
    </submittedName>
</protein>
<evidence type="ECO:0000256" key="3">
    <source>
        <dbReference type="SAM" id="Phobius"/>
    </source>
</evidence>
<keyword evidence="1" id="KW-1015">Disulfide bond</keyword>
<feature type="chain" id="PRO_5035480066" evidence="4">
    <location>
        <begin position="29"/>
        <end position="681"/>
    </location>
</feature>
<dbReference type="OrthoDB" id="441660at2759"/>
<dbReference type="InterPro" id="IPR001304">
    <property type="entry name" value="C-type_lectin-like"/>
</dbReference>
<dbReference type="InterPro" id="IPR003599">
    <property type="entry name" value="Ig_sub"/>
</dbReference>
<gene>
    <name evidence="7" type="primary">BCAN</name>
    <name evidence="7" type="ORF">BLAG_LOCUS1200</name>
</gene>
<dbReference type="InterPro" id="IPR016186">
    <property type="entry name" value="C-type_lectin-like/link_sf"/>
</dbReference>
<dbReference type="InterPro" id="IPR050801">
    <property type="entry name" value="Ca-Dep_Lectins_ImmuneDev"/>
</dbReference>